<dbReference type="AlphaFoldDB" id="A0AB73T1A5"/>
<gene>
    <name evidence="2" type="ORF">C7383_1111</name>
    <name evidence="1" type="ORF">C7383_1323</name>
</gene>
<proteinExistence type="predicted"/>
<feature type="non-terminal residue" evidence="2">
    <location>
        <position position="1"/>
    </location>
</feature>
<dbReference type="Proteomes" id="UP000245412">
    <property type="component" value="Unassembled WGS sequence"/>
</dbReference>
<evidence type="ECO:0000313" key="1">
    <source>
        <dbReference type="EMBL" id="PWJ70173.1"/>
    </source>
</evidence>
<reference evidence="2 3" key="1">
    <citation type="submission" date="2018-05" db="EMBL/GenBank/DDBJ databases">
        <authorList>
            <person name="Goeker M."/>
            <person name="Huntemann M."/>
            <person name="Clum A."/>
            <person name="Pillay M."/>
            <person name="Palaniappan K."/>
            <person name="Varghese N."/>
            <person name="Mikhailova N."/>
            <person name="Stamatis D."/>
            <person name="Reddy T."/>
            <person name="Daum C."/>
            <person name="Shapiro N."/>
            <person name="Ivanova N."/>
            <person name="Kyrpides N."/>
            <person name="Woyke T."/>
        </authorList>
    </citation>
    <scope>NUCLEOTIDE SEQUENCE [LARGE SCALE GENOMIC DNA]</scope>
    <source>
        <strain evidence="2 3">DSM 26524</strain>
    </source>
</reference>
<sequence length="56" mass="6373">ELMDVIGMNKDGQLILGYSEDHIERDGDAEWEYAYIFTKDGADDKAADETETETEK</sequence>
<comment type="caution">
    <text evidence="2">The sequence shown here is derived from an EMBL/GenBank/DDBJ whole genome shotgun (WGS) entry which is preliminary data.</text>
</comment>
<dbReference type="EMBL" id="QGGY01000011">
    <property type="protein sequence ID" value="PWJ73672.1"/>
    <property type="molecule type" value="Genomic_DNA"/>
</dbReference>
<accession>A0AB73T1A5</accession>
<name>A0AB73T1A5_9FIRM</name>
<keyword evidence="3" id="KW-1185">Reference proteome</keyword>
<evidence type="ECO:0000313" key="3">
    <source>
        <dbReference type="Proteomes" id="UP000245412"/>
    </source>
</evidence>
<protein>
    <submittedName>
        <fullName evidence="2">Uncharacterized protein</fullName>
    </submittedName>
</protein>
<evidence type="ECO:0000313" key="2">
    <source>
        <dbReference type="EMBL" id="PWJ73672.1"/>
    </source>
</evidence>
<dbReference type="EMBL" id="QGGY01000032">
    <property type="protein sequence ID" value="PWJ70173.1"/>
    <property type="molecule type" value="Genomic_DNA"/>
</dbReference>
<organism evidence="2 3">
    <name type="scientific">Murimonas intestini</name>
    <dbReference type="NCBI Taxonomy" id="1337051"/>
    <lineage>
        <taxon>Bacteria</taxon>
        <taxon>Bacillati</taxon>
        <taxon>Bacillota</taxon>
        <taxon>Clostridia</taxon>
        <taxon>Lachnospirales</taxon>
        <taxon>Lachnospiraceae</taxon>
        <taxon>Murimonas</taxon>
    </lineage>
</organism>